<sequence length="218" mass="21718">MTRKARLAVLLAIVIAVVLWLAACAPPDAATSPGYVSGDGAVTEWAVGSRPGPLKLSGVDLNGNAVNLADFRGQVVVVTTWYAGCPPCRAEAPDLVKLDALAGVSVLGVNTRDDVDTAKAFERTFGVTYPSLNGADGTAIAALQGLVAVRAVPTALIIDPDGYVAARSVGRIEPSTLRSLVDAAGNVSGESASPTTGAASAGATAARTAGASTSGASE</sequence>
<name>A0A7Z0CKY8_9MICO</name>
<dbReference type="PANTHER" id="PTHR42852:SF6">
    <property type="entry name" value="THIOL:DISULFIDE INTERCHANGE PROTEIN DSBE"/>
    <property type="match status" value="1"/>
</dbReference>
<feature type="chain" id="PRO_5031468529" evidence="7">
    <location>
        <begin position="30"/>
        <end position="218"/>
    </location>
</feature>
<dbReference type="PROSITE" id="PS51257">
    <property type="entry name" value="PROKAR_LIPOPROTEIN"/>
    <property type="match status" value="1"/>
</dbReference>
<evidence type="ECO:0000256" key="2">
    <source>
        <dbReference type="ARBA" id="ARBA00022748"/>
    </source>
</evidence>
<keyword evidence="3" id="KW-0812">Transmembrane</keyword>
<dbReference type="GO" id="GO:0016491">
    <property type="term" value="F:oxidoreductase activity"/>
    <property type="evidence" value="ECO:0007669"/>
    <property type="project" value="InterPro"/>
</dbReference>
<dbReference type="PANTHER" id="PTHR42852">
    <property type="entry name" value="THIOL:DISULFIDE INTERCHANGE PROTEIN DSBE"/>
    <property type="match status" value="1"/>
</dbReference>
<dbReference type="CDD" id="cd02966">
    <property type="entry name" value="TlpA_like_family"/>
    <property type="match status" value="1"/>
</dbReference>
<dbReference type="AlphaFoldDB" id="A0A7Z0CKY8"/>
<dbReference type="InterPro" id="IPR013766">
    <property type="entry name" value="Thioredoxin_domain"/>
</dbReference>
<evidence type="ECO:0000313" key="9">
    <source>
        <dbReference type="EMBL" id="NYI42388.1"/>
    </source>
</evidence>
<dbReference type="GO" id="GO:0017004">
    <property type="term" value="P:cytochrome complex assembly"/>
    <property type="evidence" value="ECO:0007669"/>
    <property type="project" value="UniProtKB-KW"/>
</dbReference>
<evidence type="ECO:0000256" key="5">
    <source>
        <dbReference type="ARBA" id="ARBA00023284"/>
    </source>
</evidence>
<accession>A0A7Z0CKY8</accession>
<reference evidence="9 10" key="1">
    <citation type="submission" date="2020-07" db="EMBL/GenBank/DDBJ databases">
        <title>Sequencing the genomes of 1000 actinobacteria strains.</title>
        <authorList>
            <person name="Klenk H.-P."/>
        </authorList>
    </citation>
    <scope>NUCLEOTIDE SEQUENCE [LARGE SCALE GENOMIC DNA]</scope>
    <source>
        <strain evidence="9 10">DSM 19970</strain>
    </source>
</reference>
<dbReference type="SUPFAM" id="SSF52833">
    <property type="entry name" value="Thioredoxin-like"/>
    <property type="match status" value="1"/>
</dbReference>
<evidence type="ECO:0000259" key="8">
    <source>
        <dbReference type="PROSITE" id="PS51352"/>
    </source>
</evidence>
<evidence type="ECO:0000256" key="6">
    <source>
        <dbReference type="SAM" id="MobiDB-lite"/>
    </source>
</evidence>
<comment type="caution">
    <text evidence="9">The sequence shown here is derived from an EMBL/GenBank/DDBJ whole genome shotgun (WGS) entry which is preliminary data.</text>
</comment>
<organism evidence="9 10">
    <name type="scientific">Demequina lutea</name>
    <dbReference type="NCBI Taxonomy" id="431489"/>
    <lineage>
        <taxon>Bacteria</taxon>
        <taxon>Bacillati</taxon>
        <taxon>Actinomycetota</taxon>
        <taxon>Actinomycetes</taxon>
        <taxon>Micrococcales</taxon>
        <taxon>Demequinaceae</taxon>
        <taxon>Demequina</taxon>
    </lineage>
</organism>
<comment type="subcellular location">
    <subcellularLocation>
        <location evidence="1">Cell envelope</location>
    </subcellularLocation>
</comment>
<dbReference type="InterPro" id="IPR036249">
    <property type="entry name" value="Thioredoxin-like_sf"/>
</dbReference>
<dbReference type="GO" id="GO:0030313">
    <property type="term" value="C:cell envelope"/>
    <property type="evidence" value="ECO:0007669"/>
    <property type="project" value="UniProtKB-SubCell"/>
</dbReference>
<feature type="signal peptide" evidence="7">
    <location>
        <begin position="1"/>
        <end position="29"/>
    </location>
</feature>
<keyword evidence="7" id="KW-0732">Signal</keyword>
<dbReference type="InterPro" id="IPR000866">
    <property type="entry name" value="AhpC/TSA"/>
</dbReference>
<feature type="compositionally biased region" description="Low complexity" evidence="6">
    <location>
        <begin position="188"/>
        <end position="218"/>
    </location>
</feature>
<dbReference type="PROSITE" id="PS51352">
    <property type="entry name" value="THIOREDOXIN_2"/>
    <property type="match status" value="1"/>
</dbReference>
<dbReference type="InterPro" id="IPR050553">
    <property type="entry name" value="Thioredoxin_ResA/DsbE_sf"/>
</dbReference>
<evidence type="ECO:0000256" key="7">
    <source>
        <dbReference type="SAM" id="SignalP"/>
    </source>
</evidence>
<evidence type="ECO:0000256" key="1">
    <source>
        <dbReference type="ARBA" id="ARBA00004196"/>
    </source>
</evidence>
<gene>
    <name evidence="9" type="ORF">BKA03_002507</name>
</gene>
<dbReference type="Gene3D" id="3.40.30.10">
    <property type="entry name" value="Glutaredoxin"/>
    <property type="match status" value="1"/>
</dbReference>
<dbReference type="Proteomes" id="UP000547973">
    <property type="component" value="Unassembled WGS sequence"/>
</dbReference>
<dbReference type="RefSeq" id="WP_083971151.1">
    <property type="nucleotide sequence ID" value="NZ_BBRC01000002.1"/>
</dbReference>
<keyword evidence="2" id="KW-0201">Cytochrome c-type biogenesis</keyword>
<protein>
    <submittedName>
        <fullName evidence="9">Peroxiredoxin</fullName>
    </submittedName>
</protein>
<keyword evidence="4" id="KW-1015">Disulfide bond</keyword>
<proteinExistence type="predicted"/>
<evidence type="ECO:0000256" key="3">
    <source>
        <dbReference type="ARBA" id="ARBA00022968"/>
    </source>
</evidence>
<dbReference type="OrthoDB" id="9796554at2"/>
<dbReference type="Pfam" id="PF00578">
    <property type="entry name" value="AhpC-TSA"/>
    <property type="match status" value="1"/>
</dbReference>
<dbReference type="EMBL" id="JACBZO010000001">
    <property type="protein sequence ID" value="NYI42388.1"/>
    <property type="molecule type" value="Genomic_DNA"/>
</dbReference>
<keyword evidence="5" id="KW-0676">Redox-active center</keyword>
<keyword evidence="10" id="KW-1185">Reference proteome</keyword>
<dbReference type="GO" id="GO:0016209">
    <property type="term" value="F:antioxidant activity"/>
    <property type="evidence" value="ECO:0007669"/>
    <property type="project" value="InterPro"/>
</dbReference>
<feature type="region of interest" description="Disordered" evidence="6">
    <location>
        <begin position="186"/>
        <end position="218"/>
    </location>
</feature>
<keyword evidence="3" id="KW-0735">Signal-anchor</keyword>
<feature type="domain" description="Thioredoxin" evidence="8">
    <location>
        <begin position="45"/>
        <end position="186"/>
    </location>
</feature>
<evidence type="ECO:0000313" key="10">
    <source>
        <dbReference type="Proteomes" id="UP000547973"/>
    </source>
</evidence>
<evidence type="ECO:0000256" key="4">
    <source>
        <dbReference type="ARBA" id="ARBA00023157"/>
    </source>
</evidence>